<dbReference type="PANTHER" id="PTHR19853:SF1">
    <property type="entry name" value="TBC1 DOMAIN FAMILY MEMBER 31"/>
    <property type="match status" value="1"/>
</dbReference>
<dbReference type="GO" id="GO:0060271">
    <property type="term" value="P:cilium assembly"/>
    <property type="evidence" value="ECO:0007669"/>
    <property type="project" value="TreeGrafter"/>
</dbReference>
<name>A0A9W4SR85_9GLOM</name>
<gene>
    <name evidence="3" type="ORF">FWILDA_LOCUS8619</name>
</gene>
<accession>A0A9W4SR85</accession>
<dbReference type="SUPFAM" id="SSF47923">
    <property type="entry name" value="Ypt/Rab-GAP domain of gyp1p"/>
    <property type="match status" value="1"/>
</dbReference>
<dbReference type="Gene3D" id="1.10.472.80">
    <property type="entry name" value="Ypt/Rab-GAP domain of gyp1p, domain 3"/>
    <property type="match status" value="1"/>
</dbReference>
<dbReference type="InterPro" id="IPR035969">
    <property type="entry name" value="Rab-GAP_TBC_sf"/>
</dbReference>
<keyword evidence="1" id="KW-0853">WD repeat</keyword>
<keyword evidence="4" id="KW-1185">Reference proteome</keyword>
<dbReference type="PANTHER" id="PTHR19853">
    <property type="entry name" value="WD REPEAT CONTAINING PROTEIN 3 WDR3"/>
    <property type="match status" value="1"/>
</dbReference>
<dbReference type="Proteomes" id="UP001153678">
    <property type="component" value="Unassembled WGS sequence"/>
</dbReference>
<dbReference type="OrthoDB" id="5578278at2759"/>
<organism evidence="3 4">
    <name type="scientific">Funneliformis geosporum</name>
    <dbReference type="NCBI Taxonomy" id="1117311"/>
    <lineage>
        <taxon>Eukaryota</taxon>
        <taxon>Fungi</taxon>
        <taxon>Fungi incertae sedis</taxon>
        <taxon>Mucoromycota</taxon>
        <taxon>Glomeromycotina</taxon>
        <taxon>Glomeromycetes</taxon>
        <taxon>Glomerales</taxon>
        <taxon>Glomeraceae</taxon>
        <taxon>Funneliformis</taxon>
    </lineage>
</organism>
<dbReference type="InterPro" id="IPR051570">
    <property type="entry name" value="TBC1_cilium_biogenesis"/>
</dbReference>
<keyword evidence="2" id="KW-0677">Repeat</keyword>
<evidence type="ECO:0000256" key="2">
    <source>
        <dbReference type="ARBA" id="ARBA00022737"/>
    </source>
</evidence>
<protein>
    <submittedName>
        <fullName evidence="3">1084_t:CDS:1</fullName>
    </submittedName>
</protein>
<dbReference type="SMART" id="SM00320">
    <property type="entry name" value="WD40"/>
    <property type="match status" value="5"/>
</dbReference>
<comment type="caution">
    <text evidence="3">The sequence shown here is derived from an EMBL/GenBank/DDBJ whole genome shotgun (WGS) entry which is preliminary data.</text>
</comment>
<dbReference type="InterPro" id="IPR001680">
    <property type="entry name" value="WD40_rpt"/>
</dbReference>
<dbReference type="GO" id="GO:0036064">
    <property type="term" value="C:ciliary basal body"/>
    <property type="evidence" value="ECO:0007669"/>
    <property type="project" value="TreeGrafter"/>
</dbReference>
<dbReference type="Gene3D" id="2.130.10.10">
    <property type="entry name" value="YVTN repeat-like/Quinoprotein amine dehydrogenase"/>
    <property type="match status" value="2"/>
</dbReference>
<proteinExistence type="predicted"/>
<sequence length="805" mass="93320">MVIAFNVFIAGIKSNQICEKSKEKETKTQEEVEIEEIIKEEEKPENVVEDLYGLLLNIINVHRPRKKQVKGNYNRSIAFGCFCFAPTSQKSGKGFQSGFYDGFSVLEDAMDGTLMMASADQNGCIMAFDFGANKFWQVSRLGIAASAIAFTHLVRNELVVAFTDNSIRCYNVETRQLIAEARSHRSPVNWISMHPKQHVVITSAKSEAILWNMTDWSKQKVLNHIKEGVALTRAVYSAQGEYIITSYFDDSVYIWSNSSFDLLWKLQVPSRVSLLRFCDAYDNTCRIAVTSKNGKLILVAGKTNIFIWEFDTKNLIRDINLKSIIEGEIMKLELIHDDSDLLVSTSDGRLLIIDIFQIESQIYHINVQRPIKFFEISPDGKFIVTNSMEERATLKIWDLEVLISDTLQHQYRDFSTLRSISPPTEIRMSSLSNIMFSSQVTSEDDEEVSDVVYGQTTNELIGTSSGNAIVAQEANYTSRRTSISTMGSRDLSGLYPASSEKKRERLVEKLHQLGRYPDKHRVRIWCILLDLPQNQQAYKEVTRQCVNPAIKSSLSNNLKSNDSKQRRIIGKLENFLSAFVRLGYDQRVVAEWISHMVYPFMELLTEIYETLSFELILINWYQCRWEEFPNPPTNIMNAINVLLAHWDNDLHTHLISCNIKIQDCAWTMILCSFAKILTREDWLELWDHLLSNDEPSFMCFFIISYIMIARDILLEMTQRDQILDFFTRANTINISRILEISYKLEKETPLEISPRFEISRYKPLIKSGKEYKLDYITSLNKYRTQYDDIRDWIWEQEKEIIKKRY</sequence>
<reference evidence="3" key="1">
    <citation type="submission" date="2022-08" db="EMBL/GenBank/DDBJ databases">
        <authorList>
            <person name="Kallberg Y."/>
            <person name="Tangrot J."/>
            <person name="Rosling A."/>
        </authorList>
    </citation>
    <scope>NUCLEOTIDE SEQUENCE</scope>
    <source>
        <strain evidence="3">Wild A</strain>
    </source>
</reference>
<evidence type="ECO:0000313" key="3">
    <source>
        <dbReference type="EMBL" id="CAI2178504.1"/>
    </source>
</evidence>
<evidence type="ECO:0000256" key="1">
    <source>
        <dbReference type="ARBA" id="ARBA00022574"/>
    </source>
</evidence>
<dbReference type="AlphaFoldDB" id="A0A9W4SR85"/>
<dbReference type="SUPFAM" id="SSF69322">
    <property type="entry name" value="Tricorn protease domain 2"/>
    <property type="match status" value="1"/>
</dbReference>
<evidence type="ECO:0000313" key="4">
    <source>
        <dbReference type="Proteomes" id="UP001153678"/>
    </source>
</evidence>
<dbReference type="InterPro" id="IPR015943">
    <property type="entry name" value="WD40/YVTN_repeat-like_dom_sf"/>
</dbReference>
<dbReference type="EMBL" id="CAMKVN010001869">
    <property type="protein sequence ID" value="CAI2178504.1"/>
    <property type="molecule type" value="Genomic_DNA"/>
</dbReference>